<evidence type="ECO:0000313" key="8">
    <source>
        <dbReference type="Proteomes" id="UP000889800"/>
    </source>
</evidence>
<evidence type="ECO:0000256" key="1">
    <source>
        <dbReference type="ARBA" id="ARBA00022801"/>
    </source>
</evidence>
<dbReference type="STRING" id="1140.Synpcc7942_0025"/>
<evidence type="ECO:0000259" key="6">
    <source>
        <dbReference type="Pfam" id="PF12697"/>
    </source>
</evidence>
<evidence type="ECO:0008006" key="9">
    <source>
        <dbReference type="Google" id="ProtNLM"/>
    </source>
</evidence>
<dbReference type="InterPro" id="IPR029058">
    <property type="entry name" value="AB_hydrolase_fold"/>
</dbReference>
<keyword evidence="8" id="KW-1185">Reference proteome</keyword>
<protein>
    <recommendedName>
        <fullName evidence="9">DUF1400 domain-containing protein</fullName>
    </recommendedName>
</protein>
<dbReference type="SUPFAM" id="SSF53474">
    <property type="entry name" value="alpha/beta-Hydrolases"/>
    <property type="match status" value="1"/>
</dbReference>
<dbReference type="GO" id="GO:0016042">
    <property type="term" value="P:lipid catabolic process"/>
    <property type="evidence" value="ECO:0007669"/>
    <property type="project" value="UniProtKB-KW"/>
</dbReference>
<feature type="domain" description="AB hydrolase-1" evidence="6">
    <location>
        <begin position="275"/>
        <end position="490"/>
    </location>
</feature>
<dbReference type="InterPro" id="IPR010802">
    <property type="entry name" value="DUF1400"/>
</dbReference>
<sequence>MHPSDTTKWKLISVAGLKVCPVKPRHQPPRYLRPRARIHFCLTRLLWSSGFAFGLWGAIALPSRPAETLRVSWADTNLDLPVSVLENFQRTGRFDRGFGFLNVLVPEATLKEARTALSARLPLSPEVLRPVLTNTDTLEIFLQQIGSLIRPQPGESGAAALRQALLTASEQPQGLTLIGLIKAFPGPLMQLDLDTGLKLFQRIRALEAETGAMLRAIAAQMQEQPSLPSRNFRPAQRGPYTVRQQNWDWVDSDRTRRVPTTIYWPDRQGLSLPVVIISHGLGEDRGNFAYLAQFLASHGFVVVLPEHVGSSSRQFASAAAGFANPPGPQEAIDRPQDIRFVLDRLMLEPQWRFRVNTRRVAVLGHSYGGFTALMLAGAVIEPEKIRAACSSVERLMLVPSASLQCSLGRLPRDRYDLRDPRVVAVLPISPFASKVFEPAALNQVQTPTLLWSGSADLIVPTLAEAIQPFQRLGSPNKHLVVAVNATHFSVLGESQGPATRLPPALLGPSPELGRRALQQVSLSFLQTYLLGQSQARVGLTAAAAEQLSNPVMPLLFSEQLPPAIARQN</sequence>
<dbReference type="OrthoDB" id="422423at2"/>
<keyword evidence="4" id="KW-0812">Transmembrane</keyword>
<keyword evidence="4" id="KW-1133">Transmembrane helix</keyword>
<feature type="domain" description="DUF1400" evidence="5">
    <location>
        <begin position="66"/>
        <end position="192"/>
    </location>
</feature>
<dbReference type="PANTHER" id="PTHR10272">
    <property type="entry name" value="PLATELET-ACTIVATING FACTOR ACETYLHYDROLASE"/>
    <property type="match status" value="1"/>
</dbReference>
<organism evidence="7 8">
    <name type="scientific">Synechococcus elongatus (strain ATCC 33912 / PCC 7942 / FACHB-805)</name>
    <name type="common">Anacystis nidulans R2</name>
    <dbReference type="NCBI Taxonomy" id="1140"/>
    <lineage>
        <taxon>Bacteria</taxon>
        <taxon>Bacillati</taxon>
        <taxon>Cyanobacteriota</taxon>
        <taxon>Cyanophyceae</taxon>
        <taxon>Synechococcales</taxon>
        <taxon>Synechococcaceae</taxon>
        <taxon>Synechococcus</taxon>
    </lineage>
</organism>
<dbReference type="Gene3D" id="3.40.50.1820">
    <property type="entry name" value="alpha/beta hydrolase"/>
    <property type="match status" value="1"/>
</dbReference>
<dbReference type="InterPro" id="IPR000073">
    <property type="entry name" value="AB_hydrolase_1"/>
</dbReference>
<name>Q31SB2_SYNE7</name>
<dbReference type="EMBL" id="CP000100">
    <property type="protein sequence ID" value="ABB56057.1"/>
    <property type="molecule type" value="Genomic_DNA"/>
</dbReference>
<evidence type="ECO:0000313" key="7">
    <source>
        <dbReference type="EMBL" id="ABB56057.1"/>
    </source>
</evidence>
<dbReference type="KEGG" id="syf:Synpcc7942_0025"/>
<evidence type="ECO:0000256" key="3">
    <source>
        <dbReference type="ARBA" id="ARBA00023098"/>
    </source>
</evidence>
<keyword evidence="3" id="KW-0443">Lipid metabolism</keyword>
<dbReference type="Proteomes" id="UP000889800">
    <property type="component" value="Chromosome"/>
</dbReference>
<evidence type="ECO:0000256" key="4">
    <source>
        <dbReference type="SAM" id="Phobius"/>
    </source>
</evidence>
<dbReference type="PaxDb" id="1140-Synpcc7942_0025"/>
<evidence type="ECO:0000256" key="2">
    <source>
        <dbReference type="ARBA" id="ARBA00022963"/>
    </source>
</evidence>
<dbReference type="Pfam" id="PF12697">
    <property type="entry name" value="Abhydrolase_6"/>
    <property type="match status" value="1"/>
</dbReference>
<evidence type="ECO:0000259" key="5">
    <source>
        <dbReference type="Pfam" id="PF07176"/>
    </source>
</evidence>
<feature type="transmembrane region" description="Helical" evidence="4">
    <location>
        <begin position="40"/>
        <end position="61"/>
    </location>
</feature>
<gene>
    <name evidence="7" type="ordered locus">Synpcc7942_0025</name>
</gene>
<reference evidence="8" key="1">
    <citation type="submission" date="2005-08" db="EMBL/GenBank/DDBJ databases">
        <title>Complete sequence of chromosome 1 of Synechococcus elongatus PCC 7942.</title>
        <authorList>
            <consortium name="US DOE Joint Genome Institute"/>
            <person name="Copeland A."/>
            <person name="Lucas S."/>
            <person name="Lapidus A."/>
            <person name="Barry K."/>
            <person name="Detter J.C."/>
            <person name="Glavina T."/>
            <person name="Hammon N."/>
            <person name="Israni S."/>
            <person name="Pitluck S."/>
            <person name="Schmutz J."/>
            <person name="Larimer F."/>
            <person name="Land M."/>
            <person name="Kyrpides N."/>
            <person name="Lykidis A."/>
            <person name="Richardson P."/>
        </authorList>
    </citation>
    <scope>NUCLEOTIDE SEQUENCE [LARGE SCALE GENOMIC DNA]</scope>
    <source>
        <strain evidence="8">ATCC 33912 / PCC 7942 / FACHB-805</strain>
    </source>
</reference>
<proteinExistence type="predicted"/>
<dbReference type="HOGENOM" id="CLU_029435_0_0_3"/>
<keyword evidence="1" id="KW-0378">Hydrolase</keyword>
<dbReference type="BioCyc" id="SYNEL:SYNPCC7942_0025-MONOMER"/>
<dbReference type="eggNOG" id="COG4188">
    <property type="taxonomic scope" value="Bacteria"/>
</dbReference>
<dbReference type="GO" id="GO:0003847">
    <property type="term" value="F:1-alkyl-2-acetylglycerophosphocholine esterase activity"/>
    <property type="evidence" value="ECO:0007669"/>
    <property type="project" value="TreeGrafter"/>
</dbReference>
<dbReference type="AlphaFoldDB" id="Q31SB2"/>
<dbReference type="ESTHER" id="synp7-q31sb2">
    <property type="family name" value="Duf_1400"/>
</dbReference>
<dbReference type="Pfam" id="PF07176">
    <property type="entry name" value="DUF1400"/>
    <property type="match status" value="1"/>
</dbReference>
<keyword evidence="4" id="KW-0472">Membrane</keyword>
<accession>Q31SB2</accession>
<keyword evidence="2" id="KW-0442">Lipid degradation</keyword>
<dbReference type="PANTHER" id="PTHR10272:SF13">
    <property type="entry name" value="POLY(ETHYLENE TEREPHTHALATE) HYDROLASE"/>
    <property type="match status" value="1"/>
</dbReference>